<dbReference type="GO" id="GO:0016491">
    <property type="term" value="F:oxidoreductase activity"/>
    <property type="evidence" value="ECO:0007669"/>
    <property type="project" value="InterPro"/>
</dbReference>
<evidence type="ECO:0000259" key="2">
    <source>
        <dbReference type="Pfam" id="PF07992"/>
    </source>
</evidence>
<accession>A0A3P8UEA6</accession>
<dbReference type="InterPro" id="IPR023753">
    <property type="entry name" value="FAD/NAD-binding_dom"/>
</dbReference>
<evidence type="ECO:0000313" key="3">
    <source>
        <dbReference type="Ensembl" id="ENSCSEP00000001563.1"/>
    </source>
</evidence>
<dbReference type="STRING" id="244447.ENSCSEP00000001563"/>
<proteinExistence type="predicted"/>
<evidence type="ECO:0000256" key="1">
    <source>
        <dbReference type="SAM" id="MobiDB-lite"/>
    </source>
</evidence>
<organism evidence="3 4">
    <name type="scientific">Cynoglossus semilaevis</name>
    <name type="common">Tongue sole</name>
    <dbReference type="NCBI Taxonomy" id="244447"/>
    <lineage>
        <taxon>Eukaryota</taxon>
        <taxon>Metazoa</taxon>
        <taxon>Chordata</taxon>
        <taxon>Craniata</taxon>
        <taxon>Vertebrata</taxon>
        <taxon>Euteleostomi</taxon>
        <taxon>Actinopterygii</taxon>
        <taxon>Neopterygii</taxon>
        <taxon>Teleostei</taxon>
        <taxon>Neoteleostei</taxon>
        <taxon>Acanthomorphata</taxon>
        <taxon>Carangaria</taxon>
        <taxon>Pleuronectiformes</taxon>
        <taxon>Pleuronectoidei</taxon>
        <taxon>Cynoglossidae</taxon>
        <taxon>Cynoglossinae</taxon>
        <taxon>Cynoglossus</taxon>
    </lineage>
</organism>
<name>A0A3P8UEA6_CYNSE</name>
<keyword evidence="4" id="KW-1185">Reference proteome</keyword>
<sequence>MVTVDVLIIGGGPHALTIASLLSSPNTEPRPNDPAQSSWCSDSTKPTPDKRCCSVKRKKGKTKNDGLVSPQLSLLVVDSYGEWTTLWESQFTALSIPHLRSHTLVHTDPLNKHALQEFILKTDRSAELHRLQDQVYILDENAFFSDMRLGKKEKKRLNVTSSLKKSLSFSLPGTTLSVDFFKDQVRWVYNLDKVMLKGTVENIIPVVKDAGSIKQVKHFKVQLQDGTILQAKRVVIATGPSRAQMANIPSWVKNIGEAYPEERLQHTVELMHYLSKSKQTQTEVVPSKVCEKGHRVMVVGGGLTSKMNVPSLITVQVSEAVWCYKNQVWSLSLSTGDHWTGDKIWLATGCKLDVNQDPLLSGVMKEFPVQVIDGWPCITEGLQWAEGCPLYLMGQYTALQVGPHAVNLAGGQAASVRIAKDIRQQKNPADPRNGEKSKTEDYIQHMHGLLWL</sequence>
<evidence type="ECO:0000313" key="4">
    <source>
        <dbReference type="Proteomes" id="UP000265120"/>
    </source>
</evidence>
<dbReference type="SUPFAM" id="SSF51905">
    <property type="entry name" value="FAD/NAD(P)-binding domain"/>
    <property type="match status" value="1"/>
</dbReference>
<feature type="domain" description="FAD/NAD(P)-binding" evidence="2">
    <location>
        <begin position="206"/>
        <end position="304"/>
    </location>
</feature>
<reference evidence="3" key="3">
    <citation type="submission" date="2025-09" db="UniProtKB">
        <authorList>
            <consortium name="Ensembl"/>
        </authorList>
    </citation>
    <scope>IDENTIFICATION</scope>
</reference>
<dbReference type="PANTHER" id="PTHR38663:SF1">
    <property type="entry name" value="L-ORNITHINE N(5)-MONOOXYGENASE"/>
    <property type="match status" value="1"/>
</dbReference>
<dbReference type="Ensembl" id="ENSCSET00000001593.1">
    <property type="protein sequence ID" value="ENSCSEP00000001563.1"/>
    <property type="gene ID" value="ENSCSEG00000001060.1"/>
</dbReference>
<dbReference type="OMA" id="KHGRKMN"/>
<dbReference type="PANTHER" id="PTHR38663">
    <property type="match status" value="1"/>
</dbReference>
<feature type="compositionally biased region" description="Polar residues" evidence="1">
    <location>
        <begin position="22"/>
        <end position="46"/>
    </location>
</feature>
<dbReference type="GeneTree" id="ENSGT00390000011024"/>
<dbReference type="AlphaFoldDB" id="A0A3P8UEA6"/>
<dbReference type="Pfam" id="PF07992">
    <property type="entry name" value="Pyr_redox_2"/>
    <property type="match status" value="1"/>
</dbReference>
<reference evidence="3" key="2">
    <citation type="submission" date="2025-08" db="UniProtKB">
        <authorList>
            <consortium name="Ensembl"/>
        </authorList>
    </citation>
    <scope>IDENTIFICATION</scope>
</reference>
<dbReference type="Proteomes" id="UP000265120">
    <property type="component" value="Chromosome 5"/>
</dbReference>
<reference evidence="3 4" key="1">
    <citation type="journal article" date="2014" name="Nat. Genet.">
        <title>Whole-genome sequence of a flatfish provides insights into ZW sex chromosome evolution and adaptation to a benthic lifestyle.</title>
        <authorList>
            <person name="Chen S."/>
            <person name="Zhang G."/>
            <person name="Shao C."/>
            <person name="Huang Q."/>
            <person name="Liu G."/>
            <person name="Zhang P."/>
            <person name="Song W."/>
            <person name="An N."/>
            <person name="Chalopin D."/>
            <person name="Volff J.N."/>
            <person name="Hong Y."/>
            <person name="Li Q."/>
            <person name="Sha Z."/>
            <person name="Zhou H."/>
            <person name="Xie M."/>
            <person name="Yu Q."/>
            <person name="Liu Y."/>
            <person name="Xiang H."/>
            <person name="Wang N."/>
            <person name="Wu K."/>
            <person name="Yang C."/>
            <person name="Zhou Q."/>
            <person name="Liao X."/>
            <person name="Yang L."/>
            <person name="Hu Q."/>
            <person name="Zhang J."/>
            <person name="Meng L."/>
            <person name="Jin L."/>
            <person name="Tian Y."/>
            <person name="Lian J."/>
            <person name="Yang J."/>
            <person name="Miao G."/>
            <person name="Liu S."/>
            <person name="Liang Z."/>
            <person name="Yan F."/>
            <person name="Li Y."/>
            <person name="Sun B."/>
            <person name="Zhang H."/>
            <person name="Zhang J."/>
            <person name="Zhu Y."/>
            <person name="Du M."/>
            <person name="Zhao Y."/>
            <person name="Schartl M."/>
            <person name="Tang Q."/>
            <person name="Wang J."/>
        </authorList>
    </citation>
    <scope>NUCLEOTIDE SEQUENCE</scope>
</reference>
<dbReference type="InterPro" id="IPR036188">
    <property type="entry name" value="FAD/NAD-bd_sf"/>
</dbReference>
<dbReference type="InParanoid" id="A0A3P8UEA6"/>
<protein>
    <submittedName>
        <fullName evidence="3">Zgc:113276</fullName>
    </submittedName>
</protein>
<feature type="region of interest" description="Disordered" evidence="1">
    <location>
        <begin position="22"/>
        <end position="64"/>
    </location>
</feature>
<dbReference type="Gene3D" id="3.50.50.60">
    <property type="entry name" value="FAD/NAD(P)-binding domain"/>
    <property type="match status" value="1"/>
</dbReference>